<protein>
    <recommendedName>
        <fullName evidence="5">HTH araC/xylS-type domain-containing protein</fullName>
    </recommendedName>
</protein>
<keyword evidence="4" id="KW-0812">Transmembrane</keyword>
<dbReference type="PANTHER" id="PTHR43280:SF2">
    <property type="entry name" value="HTH-TYPE TRANSCRIPTIONAL REGULATOR EXSA"/>
    <property type="match status" value="1"/>
</dbReference>
<dbReference type="RefSeq" id="WP_066329626.1">
    <property type="nucleotide sequence ID" value="NZ_LWSG01000007.1"/>
</dbReference>
<evidence type="ECO:0000256" key="4">
    <source>
        <dbReference type="SAM" id="Phobius"/>
    </source>
</evidence>
<evidence type="ECO:0000256" key="3">
    <source>
        <dbReference type="ARBA" id="ARBA00023163"/>
    </source>
</evidence>
<feature type="domain" description="HTH araC/xylS-type" evidence="5">
    <location>
        <begin position="657"/>
        <end position="755"/>
    </location>
</feature>
<dbReference type="PRINTS" id="PR00032">
    <property type="entry name" value="HTHARAC"/>
</dbReference>
<dbReference type="GO" id="GO:0043565">
    <property type="term" value="F:sequence-specific DNA binding"/>
    <property type="evidence" value="ECO:0007669"/>
    <property type="project" value="InterPro"/>
</dbReference>
<accession>A0A179T1P8</accession>
<keyword evidence="4" id="KW-1133">Transmembrane helix</keyword>
<dbReference type="InterPro" id="IPR018060">
    <property type="entry name" value="HTH_AraC"/>
</dbReference>
<evidence type="ECO:0000256" key="1">
    <source>
        <dbReference type="ARBA" id="ARBA00023015"/>
    </source>
</evidence>
<dbReference type="Pfam" id="PF12833">
    <property type="entry name" value="HTH_18"/>
    <property type="match status" value="1"/>
</dbReference>
<dbReference type="InterPro" id="IPR018062">
    <property type="entry name" value="HTH_AraC-typ_CS"/>
</dbReference>
<reference evidence="7" key="1">
    <citation type="submission" date="2016-04" db="EMBL/GenBank/DDBJ databases">
        <authorList>
            <person name="Lyu Z."/>
            <person name="Lyu W."/>
        </authorList>
    </citation>
    <scope>NUCLEOTIDE SEQUENCE [LARGE SCALE GENOMIC DNA]</scope>
    <source>
        <strain evidence="7">C44</strain>
    </source>
</reference>
<name>A0A179T1P8_9BACI</name>
<dbReference type="AlphaFoldDB" id="A0A179T1P8"/>
<dbReference type="Proteomes" id="UP000078534">
    <property type="component" value="Unassembled WGS sequence"/>
</dbReference>
<keyword evidence="4" id="KW-0472">Membrane</keyword>
<dbReference type="PROSITE" id="PS01124">
    <property type="entry name" value="HTH_ARAC_FAMILY_2"/>
    <property type="match status" value="1"/>
</dbReference>
<dbReference type="GO" id="GO:0003700">
    <property type="term" value="F:DNA-binding transcription factor activity"/>
    <property type="evidence" value="ECO:0007669"/>
    <property type="project" value="InterPro"/>
</dbReference>
<dbReference type="EMBL" id="LWSG01000007">
    <property type="protein sequence ID" value="OAS87835.1"/>
    <property type="molecule type" value="Genomic_DNA"/>
</dbReference>
<dbReference type="SMART" id="SM00342">
    <property type="entry name" value="HTH_ARAC"/>
    <property type="match status" value="1"/>
</dbReference>
<dbReference type="SUPFAM" id="SSF46689">
    <property type="entry name" value="Homeodomain-like"/>
    <property type="match status" value="2"/>
</dbReference>
<dbReference type="PANTHER" id="PTHR43280">
    <property type="entry name" value="ARAC-FAMILY TRANSCRIPTIONAL REGULATOR"/>
    <property type="match status" value="1"/>
</dbReference>
<organism evidence="6 7">
    <name type="scientific">Metabacillus litoralis</name>
    <dbReference type="NCBI Taxonomy" id="152268"/>
    <lineage>
        <taxon>Bacteria</taxon>
        <taxon>Bacillati</taxon>
        <taxon>Bacillota</taxon>
        <taxon>Bacilli</taxon>
        <taxon>Bacillales</taxon>
        <taxon>Bacillaceae</taxon>
        <taxon>Metabacillus</taxon>
    </lineage>
</organism>
<keyword evidence="2" id="KW-0238">DNA-binding</keyword>
<evidence type="ECO:0000313" key="7">
    <source>
        <dbReference type="Proteomes" id="UP000078534"/>
    </source>
</evidence>
<sequence>MRKRKFYWKLFVCMMAVIFVYTAALSFVYYLKNREFTNFELEQSQKELLKQTKEKVDHRLLVALSGINQLKSTEAFVNFSQNRNEKLKYYYVNELYKELQKNSNAFSQFEYKLGVMKADEDLIVTPDMTINQEQYFQQLGLNKEENQQVVDYLAEKNNSFEQYKLFTLMNQKKDNVYITLLKKERIAEGNNVVFFLSFYTKNLYPALNPVDQGGFAIVEGNRISSHQTFFHDLSITDILTKDRLKQLEPSKEEPVSYQKITAADFQIKSLSSEVLKDWKYLYITPKQITETSFAGLLMDSLPVYVLFLLAGLVVQILFVNYTYQPVKKVLRVLKDGQESIDGDEFAIIQQITTNMKKMNEKLLSTIDHHQLSLKKKFMKDLLLGLVEKEEVEEKSGQYGLAELKQGRVILFEFTNYKEWGESVTPEEILTIKLQLLTYLKEHLEKETSYEMIEMEVEKLAILTSETNLQRIRDWLNSFKSGRDERLHATMFIAISDPVAELSEFEKGYKQARNLLEYRYAIDRKNIVSTEDIGTFEQKSYYYPLEMEKDLINFSCRGQKEKAMAILKNVLNDNLHVRQLDESALRSLVFEILATIHRILSQTNQAERTIFGEDETVYRRLQVIRGKEKLEQTITSLFGELLENIQEQTKKADLTVADQLMNFIHDHFHRDLSLSDLAEHFNLTSSYVSKVFKEQTGENFKEYLNMYRVKKAKEILSAQEVKISQVASMVGFNNVNTFIRTFKKYVGLSPGQYEKGS</sequence>
<proteinExistence type="predicted"/>
<keyword evidence="3" id="KW-0804">Transcription</keyword>
<evidence type="ECO:0000256" key="2">
    <source>
        <dbReference type="ARBA" id="ARBA00023125"/>
    </source>
</evidence>
<dbReference type="OrthoDB" id="1975037at2"/>
<evidence type="ECO:0000259" key="5">
    <source>
        <dbReference type="PROSITE" id="PS01124"/>
    </source>
</evidence>
<gene>
    <name evidence="6" type="ORF">A6K24_19065</name>
</gene>
<dbReference type="InterPro" id="IPR009057">
    <property type="entry name" value="Homeodomain-like_sf"/>
</dbReference>
<feature type="transmembrane region" description="Helical" evidence="4">
    <location>
        <begin position="7"/>
        <end position="31"/>
    </location>
</feature>
<dbReference type="STRING" id="152268.A6K24_19065"/>
<comment type="caution">
    <text evidence="6">The sequence shown here is derived from an EMBL/GenBank/DDBJ whole genome shotgun (WGS) entry which is preliminary data.</text>
</comment>
<evidence type="ECO:0000313" key="6">
    <source>
        <dbReference type="EMBL" id="OAS87835.1"/>
    </source>
</evidence>
<dbReference type="PROSITE" id="PS00041">
    <property type="entry name" value="HTH_ARAC_FAMILY_1"/>
    <property type="match status" value="1"/>
</dbReference>
<keyword evidence="7" id="KW-1185">Reference proteome</keyword>
<dbReference type="Gene3D" id="1.10.10.60">
    <property type="entry name" value="Homeodomain-like"/>
    <property type="match status" value="2"/>
</dbReference>
<keyword evidence="1" id="KW-0805">Transcription regulation</keyword>
<dbReference type="InterPro" id="IPR020449">
    <property type="entry name" value="Tscrpt_reg_AraC-type_HTH"/>
</dbReference>